<evidence type="ECO:0000313" key="3">
    <source>
        <dbReference type="RefSeq" id="XP_015058358.1"/>
    </source>
</evidence>
<evidence type="ECO:0000313" key="2">
    <source>
        <dbReference type="Proteomes" id="UP000694930"/>
    </source>
</evidence>
<sequence>MAVINGKGDATGLPQSSSKKALRDGGSHPWITASLGGTCLWQQDRLRRICYGRLALDLIALAAICVQRLDDSTNSAISWSVRGFCSAFKGR</sequence>
<reference evidence="3" key="2">
    <citation type="submission" date="2025-08" db="UniProtKB">
        <authorList>
            <consortium name="RefSeq"/>
        </authorList>
    </citation>
    <scope>IDENTIFICATION</scope>
</reference>
<dbReference type="RefSeq" id="XP_015058358.1">
    <property type="nucleotide sequence ID" value="XM_015202872.2"/>
</dbReference>
<feature type="region of interest" description="Disordered" evidence="1">
    <location>
        <begin position="1"/>
        <end position="26"/>
    </location>
</feature>
<proteinExistence type="predicted"/>
<keyword evidence="2" id="KW-1185">Reference proteome</keyword>
<dbReference type="Proteomes" id="UP000694930">
    <property type="component" value="Chromosome 11"/>
</dbReference>
<gene>
    <name evidence="3" type="primary">LOC107004605</name>
</gene>
<accession>A0ABM1FKT9</accession>
<evidence type="ECO:0000256" key="1">
    <source>
        <dbReference type="SAM" id="MobiDB-lite"/>
    </source>
</evidence>
<dbReference type="GeneID" id="107004605"/>
<protein>
    <submittedName>
        <fullName evidence="3">Uncharacterized protein LOC107004605 isoform X2</fullName>
    </submittedName>
</protein>
<organism evidence="2 3">
    <name type="scientific">Solanum pennellii</name>
    <name type="common">Tomato</name>
    <name type="synonym">Lycopersicon pennellii</name>
    <dbReference type="NCBI Taxonomy" id="28526"/>
    <lineage>
        <taxon>Eukaryota</taxon>
        <taxon>Viridiplantae</taxon>
        <taxon>Streptophyta</taxon>
        <taxon>Embryophyta</taxon>
        <taxon>Tracheophyta</taxon>
        <taxon>Spermatophyta</taxon>
        <taxon>Magnoliopsida</taxon>
        <taxon>eudicotyledons</taxon>
        <taxon>Gunneridae</taxon>
        <taxon>Pentapetalae</taxon>
        <taxon>asterids</taxon>
        <taxon>lamiids</taxon>
        <taxon>Solanales</taxon>
        <taxon>Solanaceae</taxon>
        <taxon>Solanoideae</taxon>
        <taxon>Solaneae</taxon>
        <taxon>Solanum</taxon>
        <taxon>Solanum subgen. Lycopersicon</taxon>
    </lineage>
</organism>
<reference evidence="2" key="1">
    <citation type="journal article" date="2014" name="Nat. Genet.">
        <title>The genome of the stress-tolerant wild tomato species Solanum pennellii.</title>
        <authorList>
            <person name="Bolger A."/>
            <person name="Scossa F."/>
            <person name="Bolger M.E."/>
            <person name="Lanz C."/>
            <person name="Maumus F."/>
            <person name="Tohge T."/>
            <person name="Quesneville H."/>
            <person name="Alseekh S."/>
            <person name="Sorensen I."/>
            <person name="Lichtenstein G."/>
            <person name="Fich E.A."/>
            <person name="Conte M."/>
            <person name="Keller H."/>
            <person name="Schneeberger K."/>
            <person name="Schwacke R."/>
            <person name="Ofner I."/>
            <person name="Vrebalov J."/>
            <person name="Xu Y."/>
            <person name="Osorio S."/>
            <person name="Aflitos S.A."/>
            <person name="Schijlen E."/>
            <person name="Jimenez-Gomez J.M."/>
            <person name="Ryngajllo M."/>
            <person name="Kimura S."/>
            <person name="Kumar R."/>
            <person name="Koenig D."/>
            <person name="Headland L.R."/>
            <person name="Maloof J.N."/>
            <person name="Sinha N."/>
            <person name="van Ham R.C."/>
            <person name="Lankhorst R.K."/>
            <person name="Mao L."/>
            <person name="Vogel A."/>
            <person name="Arsova B."/>
            <person name="Panstruga R."/>
            <person name="Fei Z."/>
            <person name="Rose J.K."/>
            <person name="Zamir D."/>
            <person name="Carrari F."/>
            <person name="Giovannoni J.J."/>
            <person name="Weigel D."/>
            <person name="Usadel B."/>
            <person name="Fernie A.R."/>
        </authorList>
    </citation>
    <scope>NUCLEOTIDE SEQUENCE [LARGE SCALE GENOMIC DNA]</scope>
    <source>
        <strain evidence="2">cv. LA0716</strain>
    </source>
</reference>
<name>A0ABM1FKT9_SOLPN</name>